<evidence type="ECO:0000256" key="1">
    <source>
        <dbReference type="SAM" id="MobiDB-lite"/>
    </source>
</evidence>
<feature type="compositionally biased region" description="Low complexity" evidence="1">
    <location>
        <begin position="138"/>
        <end position="147"/>
    </location>
</feature>
<sequence>MDDLQERMSLGINLLPATEEDARRAALVDFGVGASSEQDETLDGEMNNNRARIHDAALTKPLFASHSAPRGTQHGESQKTTDSGSRSEEQRGKKRLKSEIKAASTRDSLVSSLTRNTRASQDPFILPFIPGPRGAEASTTKSTTTTSRIQGIKRKRPANHPQQSNSHQSPPSSMQTPPKQIREEEGKPEQEADERQQVENRTTDNKTNHRPSGSGSGLLSSSSILEPSKAMATSTSTLVEYDSD</sequence>
<reference evidence="2 3" key="1">
    <citation type="submission" date="2023-10" db="EMBL/GenBank/DDBJ databases">
        <title>Draft genome sequence of Xylaria bambusicola isolate GMP-LS, the root and basal stem rot pathogen of sugarcane in Indonesia.</title>
        <authorList>
            <person name="Selvaraj P."/>
            <person name="Muralishankar V."/>
            <person name="Muruganantham S."/>
            <person name="Sp S."/>
            <person name="Haryani S."/>
            <person name="Lau K.J.X."/>
            <person name="Naqvi N.I."/>
        </authorList>
    </citation>
    <scope>NUCLEOTIDE SEQUENCE [LARGE SCALE GENOMIC DNA]</scope>
    <source>
        <strain evidence="2">GMP-LS</strain>
    </source>
</reference>
<gene>
    <name evidence="2" type="ORF">RRF57_012015</name>
</gene>
<protein>
    <submittedName>
        <fullName evidence="2">Uncharacterized protein</fullName>
    </submittedName>
</protein>
<organism evidence="2 3">
    <name type="scientific">Xylaria bambusicola</name>
    <dbReference type="NCBI Taxonomy" id="326684"/>
    <lineage>
        <taxon>Eukaryota</taxon>
        <taxon>Fungi</taxon>
        <taxon>Dikarya</taxon>
        <taxon>Ascomycota</taxon>
        <taxon>Pezizomycotina</taxon>
        <taxon>Sordariomycetes</taxon>
        <taxon>Xylariomycetidae</taxon>
        <taxon>Xylariales</taxon>
        <taxon>Xylariaceae</taxon>
        <taxon>Xylaria</taxon>
    </lineage>
</organism>
<comment type="caution">
    <text evidence="2">The sequence shown here is derived from an EMBL/GenBank/DDBJ whole genome shotgun (WGS) entry which is preliminary data.</text>
</comment>
<feature type="region of interest" description="Disordered" evidence="1">
    <location>
        <begin position="33"/>
        <end position="244"/>
    </location>
</feature>
<feature type="compositionally biased region" description="Low complexity" evidence="1">
    <location>
        <begin position="159"/>
        <end position="173"/>
    </location>
</feature>
<feature type="compositionally biased region" description="Basic and acidic residues" evidence="1">
    <location>
        <begin position="180"/>
        <end position="207"/>
    </location>
</feature>
<proteinExistence type="predicted"/>
<dbReference type="AlphaFoldDB" id="A0AAN7UYY9"/>
<accession>A0AAN7UYY9</accession>
<evidence type="ECO:0000313" key="2">
    <source>
        <dbReference type="EMBL" id="KAK5636303.1"/>
    </source>
</evidence>
<name>A0AAN7UYY9_9PEZI</name>
<keyword evidence="3" id="KW-1185">Reference proteome</keyword>
<feature type="compositionally biased region" description="Polar residues" evidence="1">
    <location>
        <begin position="74"/>
        <end position="84"/>
    </location>
</feature>
<feature type="compositionally biased region" description="Polar residues" evidence="1">
    <location>
        <begin position="105"/>
        <end position="120"/>
    </location>
</feature>
<dbReference type="EMBL" id="JAWHQM010000066">
    <property type="protein sequence ID" value="KAK5636303.1"/>
    <property type="molecule type" value="Genomic_DNA"/>
</dbReference>
<dbReference type="Proteomes" id="UP001305414">
    <property type="component" value="Unassembled WGS sequence"/>
</dbReference>
<evidence type="ECO:0000313" key="3">
    <source>
        <dbReference type="Proteomes" id="UP001305414"/>
    </source>
</evidence>